<feature type="domain" description="Lipocalin-like" evidence="1">
    <location>
        <begin position="28"/>
        <end position="112"/>
    </location>
</feature>
<accession>A0A3Q8RRG6</accession>
<evidence type="ECO:0000313" key="3">
    <source>
        <dbReference type="Proteomes" id="UP000274593"/>
    </source>
</evidence>
<dbReference type="KEGG" id="tsig:D6T69_06830"/>
<gene>
    <name evidence="2" type="ORF">D6T69_06830</name>
</gene>
<dbReference type="PROSITE" id="PS51257">
    <property type="entry name" value="PROKAR_LIPOPROTEIN"/>
    <property type="match status" value="1"/>
</dbReference>
<dbReference type="EMBL" id="CP032548">
    <property type="protein sequence ID" value="AZJ35248.1"/>
    <property type="molecule type" value="Genomic_DNA"/>
</dbReference>
<dbReference type="AlphaFoldDB" id="A0A3Q8RRG6"/>
<dbReference type="Proteomes" id="UP000274593">
    <property type="component" value="Chromosome"/>
</dbReference>
<dbReference type="InterPro" id="IPR024311">
    <property type="entry name" value="Lipocalin-like"/>
</dbReference>
<evidence type="ECO:0000313" key="2">
    <source>
        <dbReference type="EMBL" id="AZJ35248.1"/>
    </source>
</evidence>
<organism evidence="2 3">
    <name type="scientific">Tenacibaculum singaporense</name>
    <dbReference type="NCBI Taxonomy" id="2358479"/>
    <lineage>
        <taxon>Bacteria</taxon>
        <taxon>Pseudomonadati</taxon>
        <taxon>Bacteroidota</taxon>
        <taxon>Flavobacteriia</taxon>
        <taxon>Flavobacteriales</taxon>
        <taxon>Flavobacteriaceae</taxon>
        <taxon>Tenacibaculum</taxon>
    </lineage>
</organism>
<keyword evidence="3" id="KW-1185">Reference proteome</keyword>
<reference evidence="2 3" key="1">
    <citation type="submission" date="2018-09" db="EMBL/GenBank/DDBJ databases">
        <title>Insights into the microbiota of Asian seabass (Lates calcarifer) with tenacibaculosis symptoms and description of sp. nov. Tenacibaculum singaporense.</title>
        <authorList>
            <person name="Miyake S."/>
            <person name="Soh M."/>
            <person name="Azman M.N."/>
            <person name="Ngoh S.Y."/>
            <person name="Orban L."/>
        </authorList>
    </citation>
    <scope>NUCLEOTIDE SEQUENCE [LARGE SCALE GENOMIC DNA]</scope>
    <source>
        <strain evidence="2 3">DSM 106434</strain>
    </source>
</reference>
<dbReference type="Pfam" id="PF13648">
    <property type="entry name" value="Lipocalin_4"/>
    <property type="match status" value="1"/>
</dbReference>
<dbReference type="RefSeq" id="WP_125067031.1">
    <property type="nucleotide sequence ID" value="NZ_CP032548.1"/>
</dbReference>
<protein>
    <recommendedName>
        <fullName evidence="1">Lipocalin-like domain-containing protein</fullName>
    </recommendedName>
</protein>
<proteinExistence type="predicted"/>
<evidence type="ECO:0000259" key="1">
    <source>
        <dbReference type="Pfam" id="PF13648"/>
    </source>
</evidence>
<name>A0A3Q8RRG6_9FLAO</name>
<sequence length="129" mass="14215">MKKTIILTLTIISLLSCSSSDENLTNSIVGNWKITSHSDLSTLNDCIEQSTLNFGSNSDFTINFYEKNGDNCDRQISTGNYSETGTNEYTLQSDSFGSNENVTVIVNGNNLTMKSSNSTTTRTIGYQRQ</sequence>